<gene>
    <name evidence="13" type="ORF">K491DRAFT_552469</name>
</gene>
<keyword evidence="6" id="KW-0862">Zinc</keyword>
<keyword evidence="7" id="KW-0805">Transcription regulation</keyword>
<keyword evidence="14" id="KW-1185">Reference proteome</keyword>
<dbReference type="InterPro" id="IPR023486">
    <property type="entry name" value="TFIIB_CS"/>
</dbReference>
<dbReference type="SUPFAM" id="SSF47954">
    <property type="entry name" value="Cyclin-like"/>
    <property type="match status" value="2"/>
</dbReference>
<dbReference type="Gene3D" id="1.10.472.10">
    <property type="entry name" value="Cyclin-like"/>
    <property type="match status" value="2"/>
</dbReference>
<keyword evidence="9" id="KW-0804">Transcription</keyword>
<keyword evidence="8" id="KW-0010">Activator</keyword>
<feature type="non-terminal residue" evidence="13">
    <location>
        <position position="587"/>
    </location>
</feature>
<evidence type="ECO:0000256" key="3">
    <source>
        <dbReference type="ARBA" id="ARBA00022723"/>
    </source>
</evidence>
<dbReference type="AlphaFoldDB" id="A0A6A6TGE1"/>
<dbReference type="SMART" id="SM00385">
    <property type="entry name" value="CYCLIN"/>
    <property type="match status" value="2"/>
</dbReference>
<dbReference type="GO" id="GO:0005634">
    <property type="term" value="C:nucleus"/>
    <property type="evidence" value="ECO:0007669"/>
    <property type="project" value="UniProtKB-SubCell"/>
</dbReference>
<keyword evidence="10" id="KW-0539">Nucleus</keyword>
<feature type="region of interest" description="Disordered" evidence="11">
    <location>
        <begin position="44"/>
        <end position="63"/>
    </location>
</feature>
<dbReference type="InterPro" id="IPR013763">
    <property type="entry name" value="Cyclin-like_dom"/>
</dbReference>
<evidence type="ECO:0000259" key="12">
    <source>
        <dbReference type="SMART" id="SM00385"/>
    </source>
</evidence>
<dbReference type="InterPro" id="IPR000812">
    <property type="entry name" value="TFIIB"/>
</dbReference>
<dbReference type="InterPro" id="IPR013150">
    <property type="entry name" value="TFIIB_cyclin"/>
</dbReference>
<keyword evidence="5" id="KW-0863">Zinc-finger</keyword>
<organism evidence="13 14">
    <name type="scientific">Lophiostoma macrostomum CBS 122681</name>
    <dbReference type="NCBI Taxonomy" id="1314788"/>
    <lineage>
        <taxon>Eukaryota</taxon>
        <taxon>Fungi</taxon>
        <taxon>Dikarya</taxon>
        <taxon>Ascomycota</taxon>
        <taxon>Pezizomycotina</taxon>
        <taxon>Dothideomycetes</taxon>
        <taxon>Pleosporomycetidae</taxon>
        <taxon>Pleosporales</taxon>
        <taxon>Lophiostomataceae</taxon>
        <taxon>Lophiostoma</taxon>
    </lineage>
</organism>
<comment type="similarity">
    <text evidence="2">Belongs to the TFIIB family.</text>
</comment>
<dbReference type="Proteomes" id="UP000799324">
    <property type="component" value="Unassembled WGS sequence"/>
</dbReference>
<evidence type="ECO:0000313" key="14">
    <source>
        <dbReference type="Proteomes" id="UP000799324"/>
    </source>
</evidence>
<comment type="subcellular location">
    <subcellularLocation>
        <location evidence="1">Nucleus</location>
    </subcellularLocation>
</comment>
<dbReference type="PANTHER" id="PTHR11618">
    <property type="entry name" value="TRANSCRIPTION INITIATION FACTOR IIB-RELATED"/>
    <property type="match status" value="1"/>
</dbReference>
<dbReference type="InterPro" id="IPR036915">
    <property type="entry name" value="Cyclin-like_sf"/>
</dbReference>
<proteinExistence type="inferred from homology"/>
<protein>
    <recommendedName>
        <fullName evidence="12">Cyclin-like domain-containing protein</fullName>
    </recommendedName>
</protein>
<evidence type="ECO:0000256" key="1">
    <source>
        <dbReference type="ARBA" id="ARBA00004123"/>
    </source>
</evidence>
<evidence type="ECO:0000256" key="10">
    <source>
        <dbReference type="ARBA" id="ARBA00023242"/>
    </source>
</evidence>
<dbReference type="GO" id="GO:0001006">
    <property type="term" value="F:RNA polymerase III type 3 promoter sequence-specific DNA binding"/>
    <property type="evidence" value="ECO:0007669"/>
    <property type="project" value="TreeGrafter"/>
</dbReference>
<dbReference type="Pfam" id="PF07741">
    <property type="entry name" value="BRF1"/>
    <property type="match status" value="1"/>
</dbReference>
<name>A0A6A6TGE1_9PLEO</name>
<dbReference type="GO" id="GO:0008270">
    <property type="term" value="F:zinc ion binding"/>
    <property type="evidence" value="ECO:0007669"/>
    <property type="project" value="UniProtKB-KW"/>
</dbReference>
<dbReference type="PANTHER" id="PTHR11618:SF4">
    <property type="entry name" value="TRANSCRIPTION FACTOR IIIB 90 KDA SUBUNIT"/>
    <property type="match status" value="1"/>
</dbReference>
<evidence type="ECO:0000256" key="6">
    <source>
        <dbReference type="ARBA" id="ARBA00022833"/>
    </source>
</evidence>
<evidence type="ECO:0000256" key="5">
    <source>
        <dbReference type="ARBA" id="ARBA00022771"/>
    </source>
</evidence>
<sequence>VCDECGVVLQESDIVAEITFGETAAGAAVVQGGFVGEGQRHANTMGGTVRGMPGRESRQKTQQRAGQDEIAALCYALRLTANVKDAATQYYKLSLNHEFEDEDRTPFGQGRRVRNVAAVCIYLADRKQPESTLLLMDLAEKVRVNVFALGHTYKELLKMLGEVDPENEPKHNGDVVQQLEPLVFKFCRKLEFGRDDRKVASDAVLLLKRMKRDWMIQGRQPAGIIGACIILAARMNNYRRTVREVVYVVRVCDSTLHQRLHEFKRTQASTLSVRRFREVGLKLKVNIDPPSVYKRKAKEYRKRKRAVIDAGGEWHSEEESLSGTPVPSPQDSTAAASPAPRKKQKTKASTGAAIPTPPATQSQSQLRQDADGFAIPNAPSQIEAMLDPENADQEPAQPEAPAQKRKRGRPRNEPTVVSERDIEIEEDIEKEMESVIKNWEAVFLEFRNNPEHPLLKATKNRAERLNADYMPNTDYSNENDAELDEDPEVADCLNTKEETALKEKIWITENEEWLRRQQQKMLQKELEQASGKKKVVRRRRHYQMGDGSLLEGKSVSSAAEAAKAMVDQHAKSSRFSKNIDYEVLYAL</sequence>
<keyword evidence="3" id="KW-0479">Metal-binding</keyword>
<keyword evidence="4" id="KW-0677">Repeat</keyword>
<feature type="domain" description="Cyclin-like" evidence="12">
    <location>
        <begin position="68"/>
        <end position="158"/>
    </location>
</feature>
<dbReference type="Gene3D" id="1.20.5.650">
    <property type="entry name" value="Single helix bin"/>
    <property type="match status" value="1"/>
</dbReference>
<evidence type="ECO:0000256" key="7">
    <source>
        <dbReference type="ARBA" id="ARBA00023015"/>
    </source>
</evidence>
<dbReference type="InterPro" id="IPR011665">
    <property type="entry name" value="BRF1_TBP-bd_dom"/>
</dbReference>
<dbReference type="GO" id="GO:0000126">
    <property type="term" value="C:transcription factor TFIIIB complex"/>
    <property type="evidence" value="ECO:0007669"/>
    <property type="project" value="TreeGrafter"/>
</dbReference>
<dbReference type="Pfam" id="PF00382">
    <property type="entry name" value="TFIIB"/>
    <property type="match status" value="2"/>
</dbReference>
<evidence type="ECO:0000256" key="11">
    <source>
        <dbReference type="SAM" id="MobiDB-lite"/>
    </source>
</evidence>
<accession>A0A6A6TGE1</accession>
<feature type="region of interest" description="Disordered" evidence="11">
    <location>
        <begin position="391"/>
        <end position="417"/>
    </location>
</feature>
<feature type="domain" description="Cyclin-like" evidence="12">
    <location>
        <begin position="181"/>
        <end position="265"/>
    </location>
</feature>
<evidence type="ECO:0000256" key="8">
    <source>
        <dbReference type="ARBA" id="ARBA00023159"/>
    </source>
</evidence>
<dbReference type="EMBL" id="MU004319">
    <property type="protein sequence ID" value="KAF2657983.1"/>
    <property type="molecule type" value="Genomic_DNA"/>
</dbReference>
<dbReference type="GO" id="GO:0017025">
    <property type="term" value="F:TBP-class protein binding"/>
    <property type="evidence" value="ECO:0007669"/>
    <property type="project" value="InterPro"/>
</dbReference>
<dbReference type="OrthoDB" id="511529at2759"/>
<dbReference type="GO" id="GO:0097550">
    <property type="term" value="C:transcription preinitiation complex"/>
    <property type="evidence" value="ECO:0007669"/>
    <property type="project" value="TreeGrafter"/>
</dbReference>
<dbReference type="PROSITE" id="PS00782">
    <property type="entry name" value="TFIIB"/>
    <property type="match status" value="1"/>
</dbReference>
<dbReference type="GO" id="GO:0070897">
    <property type="term" value="P:transcription preinitiation complex assembly"/>
    <property type="evidence" value="ECO:0007669"/>
    <property type="project" value="InterPro"/>
</dbReference>
<feature type="compositionally biased region" description="Polar residues" evidence="11">
    <location>
        <begin position="321"/>
        <end position="335"/>
    </location>
</feature>
<evidence type="ECO:0000313" key="13">
    <source>
        <dbReference type="EMBL" id="KAF2657983.1"/>
    </source>
</evidence>
<feature type="region of interest" description="Disordered" evidence="11">
    <location>
        <begin position="309"/>
        <end position="367"/>
    </location>
</feature>
<evidence type="ECO:0000256" key="9">
    <source>
        <dbReference type="ARBA" id="ARBA00023163"/>
    </source>
</evidence>
<dbReference type="GO" id="GO:0000995">
    <property type="term" value="F:RNA polymerase III general transcription initiation factor activity"/>
    <property type="evidence" value="ECO:0007669"/>
    <property type="project" value="TreeGrafter"/>
</dbReference>
<reference evidence="13" key="1">
    <citation type="journal article" date="2020" name="Stud. Mycol.">
        <title>101 Dothideomycetes genomes: a test case for predicting lifestyles and emergence of pathogens.</title>
        <authorList>
            <person name="Haridas S."/>
            <person name="Albert R."/>
            <person name="Binder M."/>
            <person name="Bloem J."/>
            <person name="Labutti K."/>
            <person name="Salamov A."/>
            <person name="Andreopoulos B."/>
            <person name="Baker S."/>
            <person name="Barry K."/>
            <person name="Bills G."/>
            <person name="Bluhm B."/>
            <person name="Cannon C."/>
            <person name="Castanera R."/>
            <person name="Culley D."/>
            <person name="Daum C."/>
            <person name="Ezra D."/>
            <person name="Gonzalez J."/>
            <person name="Henrissat B."/>
            <person name="Kuo A."/>
            <person name="Liang C."/>
            <person name="Lipzen A."/>
            <person name="Lutzoni F."/>
            <person name="Magnuson J."/>
            <person name="Mondo S."/>
            <person name="Nolan M."/>
            <person name="Ohm R."/>
            <person name="Pangilinan J."/>
            <person name="Park H.-J."/>
            <person name="Ramirez L."/>
            <person name="Alfaro M."/>
            <person name="Sun H."/>
            <person name="Tritt A."/>
            <person name="Yoshinaga Y."/>
            <person name="Zwiers L.-H."/>
            <person name="Turgeon B."/>
            <person name="Goodwin S."/>
            <person name="Spatafora J."/>
            <person name="Crous P."/>
            <person name="Grigoriev I."/>
        </authorList>
    </citation>
    <scope>NUCLEOTIDE SEQUENCE</scope>
    <source>
        <strain evidence="13">CBS 122681</strain>
    </source>
</reference>
<dbReference type="FunFam" id="1.10.472.10:FF:000002">
    <property type="entry name" value="Transcription factor IIIB 90 kDa subunit"/>
    <property type="match status" value="1"/>
</dbReference>
<evidence type="ECO:0000256" key="2">
    <source>
        <dbReference type="ARBA" id="ARBA00010857"/>
    </source>
</evidence>
<feature type="non-terminal residue" evidence="13">
    <location>
        <position position="1"/>
    </location>
</feature>
<evidence type="ECO:0000256" key="4">
    <source>
        <dbReference type="ARBA" id="ARBA00022737"/>
    </source>
</evidence>